<evidence type="ECO:0000313" key="3">
    <source>
        <dbReference type="Proteomes" id="UP001220395"/>
    </source>
</evidence>
<proteinExistence type="predicted"/>
<dbReference type="EMBL" id="CP117411">
    <property type="protein sequence ID" value="WCT72701.1"/>
    <property type="molecule type" value="Genomic_DNA"/>
</dbReference>
<reference evidence="2 3" key="1">
    <citation type="submission" date="2023-02" db="EMBL/GenBank/DDBJ databases">
        <title>Genome sequence of Sphingomonas naphthae.</title>
        <authorList>
            <person name="Kim S."/>
            <person name="Heo J."/>
            <person name="Kwon S.-W."/>
        </authorList>
    </citation>
    <scope>NUCLEOTIDE SEQUENCE [LARGE SCALE GENOMIC DNA]</scope>
    <source>
        <strain evidence="2 3">KACC 18716</strain>
    </source>
</reference>
<feature type="signal peptide" evidence="1">
    <location>
        <begin position="1"/>
        <end position="19"/>
    </location>
</feature>
<gene>
    <name evidence="2" type="ORF">PQ455_13800</name>
</gene>
<evidence type="ECO:0000313" key="2">
    <source>
        <dbReference type="EMBL" id="WCT72701.1"/>
    </source>
</evidence>
<evidence type="ECO:0000256" key="1">
    <source>
        <dbReference type="SAM" id="SignalP"/>
    </source>
</evidence>
<feature type="chain" id="PRO_5046289973" description="C-type lysozyme inhibitor domain-containing protein" evidence="1">
    <location>
        <begin position="20"/>
        <end position="128"/>
    </location>
</feature>
<keyword evidence="3" id="KW-1185">Reference proteome</keyword>
<evidence type="ECO:0008006" key="4">
    <source>
        <dbReference type="Google" id="ProtNLM"/>
    </source>
</evidence>
<protein>
    <recommendedName>
        <fullName evidence="4">C-type lysozyme inhibitor domain-containing protein</fullName>
    </recommendedName>
</protein>
<dbReference type="PROSITE" id="PS51257">
    <property type="entry name" value="PROKAR_LIPOPROTEIN"/>
    <property type="match status" value="1"/>
</dbReference>
<dbReference type="Proteomes" id="UP001220395">
    <property type="component" value="Chromosome"/>
</dbReference>
<name>A0ABY7TIR7_9SPHN</name>
<organism evidence="2 3">
    <name type="scientific">Sphingomonas naphthae</name>
    <dbReference type="NCBI Taxonomy" id="1813468"/>
    <lineage>
        <taxon>Bacteria</taxon>
        <taxon>Pseudomonadati</taxon>
        <taxon>Pseudomonadota</taxon>
        <taxon>Alphaproteobacteria</taxon>
        <taxon>Sphingomonadales</taxon>
        <taxon>Sphingomonadaceae</taxon>
        <taxon>Sphingomonas</taxon>
    </lineage>
</organism>
<keyword evidence="1" id="KW-0732">Signal</keyword>
<sequence>MQKTRFIAAAPLCALLVLAACGSKPETTTNAASVEDPALNTADAAPVTLPPAIEASRTYRCKDTSLVYVDFFGDKLTANIRTEKDGMPTKLTAPAVGEAFVTEGFSVGGNAPITNITQPGKPSQSCKA</sequence>
<dbReference type="RefSeq" id="WP_273686670.1">
    <property type="nucleotide sequence ID" value="NZ_CP117411.1"/>
</dbReference>
<accession>A0ABY7TIR7</accession>